<evidence type="ECO:0000313" key="3">
    <source>
        <dbReference type="Proteomes" id="UP000612352"/>
    </source>
</evidence>
<feature type="domain" description="Ribbon-helix-helix protein CopG" evidence="1">
    <location>
        <begin position="19"/>
        <end position="57"/>
    </location>
</feature>
<keyword evidence="3" id="KW-1185">Reference proteome</keyword>
<dbReference type="Proteomes" id="UP000612352">
    <property type="component" value="Unassembled WGS sequence"/>
</dbReference>
<dbReference type="Pfam" id="PF01402">
    <property type="entry name" value="RHH_1"/>
    <property type="match status" value="1"/>
</dbReference>
<dbReference type="CDD" id="cd21631">
    <property type="entry name" value="RHH_CopG_NikR-like"/>
    <property type="match status" value="1"/>
</dbReference>
<protein>
    <submittedName>
        <fullName evidence="2">CopG family transcriptional regulator</fullName>
    </submittedName>
</protein>
<reference evidence="2 3" key="1">
    <citation type="submission" date="2020-12" db="EMBL/GenBank/DDBJ databases">
        <title>Brachybacterium sp. MASK1Z-5, whole genome shotgun sequence.</title>
        <authorList>
            <person name="Tuo L."/>
        </authorList>
    </citation>
    <scope>NUCLEOTIDE SEQUENCE [LARGE SCALE GENOMIC DNA]</scope>
    <source>
        <strain evidence="2 3">MASK1Z-5</strain>
    </source>
</reference>
<name>A0ABS1B7L4_9MICO</name>
<sequence>MSGSSPTTDGTGGGDRKVQFNVYLPKDLVVAVKHRAIDESSSLSALVESALRAHLGRSVDDDARDHS</sequence>
<dbReference type="InterPro" id="IPR010985">
    <property type="entry name" value="Ribbon_hlx_hlx"/>
</dbReference>
<dbReference type="InterPro" id="IPR002145">
    <property type="entry name" value="CopG"/>
</dbReference>
<proteinExistence type="predicted"/>
<evidence type="ECO:0000313" key="2">
    <source>
        <dbReference type="EMBL" id="MBK0330626.1"/>
    </source>
</evidence>
<dbReference type="SUPFAM" id="SSF47598">
    <property type="entry name" value="Ribbon-helix-helix"/>
    <property type="match status" value="1"/>
</dbReference>
<dbReference type="EMBL" id="JAEDAJ010000002">
    <property type="protein sequence ID" value="MBK0330626.1"/>
    <property type="molecule type" value="Genomic_DNA"/>
</dbReference>
<dbReference type="RefSeq" id="WP_200501299.1">
    <property type="nucleotide sequence ID" value="NZ_JAEDAJ010000002.1"/>
</dbReference>
<evidence type="ECO:0000259" key="1">
    <source>
        <dbReference type="Pfam" id="PF01402"/>
    </source>
</evidence>
<comment type="caution">
    <text evidence="2">The sequence shown here is derived from an EMBL/GenBank/DDBJ whole genome shotgun (WGS) entry which is preliminary data.</text>
</comment>
<accession>A0ABS1B7L4</accession>
<organism evidence="2 3">
    <name type="scientific">Brachybacterium halotolerans</name>
    <dbReference type="NCBI Taxonomy" id="2795215"/>
    <lineage>
        <taxon>Bacteria</taxon>
        <taxon>Bacillati</taxon>
        <taxon>Actinomycetota</taxon>
        <taxon>Actinomycetes</taxon>
        <taxon>Micrococcales</taxon>
        <taxon>Dermabacteraceae</taxon>
        <taxon>Brachybacterium</taxon>
    </lineage>
</organism>
<gene>
    <name evidence="2" type="ORF">I8D64_04340</name>
</gene>